<dbReference type="Proteomes" id="UP000009170">
    <property type="component" value="Unassembled WGS sequence"/>
</dbReference>
<dbReference type="InterPro" id="IPR002110">
    <property type="entry name" value="Ankyrin_rpt"/>
</dbReference>
<evidence type="ECO:0000313" key="6">
    <source>
        <dbReference type="EMBL" id="CEF97852.1"/>
    </source>
</evidence>
<feature type="coiled-coil region" evidence="4">
    <location>
        <begin position="362"/>
        <end position="396"/>
    </location>
</feature>
<evidence type="ECO:0000256" key="4">
    <source>
        <dbReference type="SAM" id="Coils"/>
    </source>
</evidence>
<dbReference type="SUPFAM" id="SSF48403">
    <property type="entry name" value="Ankyrin repeat"/>
    <property type="match status" value="1"/>
</dbReference>
<dbReference type="EMBL" id="CAID01000005">
    <property type="protein sequence ID" value="CEF97852.1"/>
    <property type="molecule type" value="Genomic_DNA"/>
</dbReference>
<reference evidence="7" key="1">
    <citation type="journal article" date="2006" name="Proc. Natl. Acad. Sci. U.S.A.">
        <title>Genome analysis of the smallest free-living eukaryote Ostreococcus tauri unveils many unique features.</title>
        <authorList>
            <person name="Derelle E."/>
            <person name="Ferraz C."/>
            <person name="Rombauts S."/>
            <person name="Rouze P."/>
            <person name="Worden A.Z."/>
            <person name="Robbens S."/>
            <person name="Partensky F."/>
            <person name="Degroeve S."/>
            <person name="Echeynie S."/>
            <person name="Cooke R."/>
            <person name="Saeys Y."/>
            <person name="Wuyts J."/>
            <person name="Jabbari K."/>
            <person name="Bowler C."/>
            <person name="Panaud O."/>
            <person name="Piegu B."/>
            <person name="Ball S.G."/>
            <person name="Ral J.-P."/>
            <person name="Bouget F.-Y."/>
            <person name="Piganeau G."/>
            <person name="De Baets B."/>
            <person name="Picard A."/>
            <person name="Delseny M."/>
            <person name="Demaille J."/>
            <person name="Van de Peer Y."/>
            <person name="Moreau H."/>
        </authorList>
    </citation>
    <scope>NUCLEOTIDE SEQUENCE [LARGE SCALE GENOMIC DNA]</scope>
    <source>
        <strain evidence="7">OTTH 0595 / CCAP 157/2 / RCC745</strain>
    </source>
</reference>
<keyword evidence="4" id="KW-0175">Coiled coil</keyword>
<evidence type="ECO:0000256" key="1">
    <source>
        <dbReference type="ARBA" id="ARBA00022737"/>
    </source>
</evidence>
<feature type="region of interest" description="Disordered" evidence="5">
    <location>
        <begin position="1"/>
        <end position="32"/>
    </location>
</feature>
<dbReference type="Pfam" id="PF13637">
    <property type="entry name" value="Ank_4"/>
    <property type="match status" value="1"/>
</dbReference>
<dbReference type="InterPro" id="IPR036770">
    <property type="entry name" value="Ankyrin_rpt-contain_sf"/>
</dbReference>
<dbReference type="PANTHER" id="PTHR24171:SF9">
    <property type="entry name" value="ANKYRIN REPEAT DOMAIN-CONTAINING PROTEIN 39"/>
    <property type="match status" value="1"/>
</dbReference>
<feature type="repeat" description="ANK" evidence="3">
    <location>
        <begin position="240"/>
        <end position="272"/>
    </location>
</feature>
<dbReference type="STRING" id="70448.A0A090M599"/>
<reference evidence="6 7" key="2">
    <citation type="journal article" date="2014" name="BMC Genomics">
        <title>An improved genome of the model marine alga Ostreococcus tauri unfolds by assessing Illumina de novo assemblies.</title>
        <authorList>
            <person name="Blanc-Mathieu R."/>
            <person name="Verhelst B."/>
            <person name="Derelle E."/>
            <person name="Rombauts S."/>
            <person name="Bouget F.Y."/>
            <person name="Carre I."/>
            <person name="Chateau A."/>
            <person name="Eyre-Walker A."/>
            <person name="Grimsley N."/>
            <person name="Moreau H."/>
            <person name="Piegu B."/>
            <person name="Rivals E."/>
            <person name="Schackwitz W."/>
            <person name="Van de Peer Y."/>
            <person name="Piganeau G."/>
        </authorList>
    </citation>
    <scope>NUCLEOTIDE SEQUENCE [LARGE SCALE GENOMIC DNA]</scope>
    <source>
        <strain evidence="7">OTTH 0595 / CCAP 157/2 / RCC745</strain>
    </source>
</reference>
<name>A0A090M599_OSTTA</name>
<proteinExistence type="predicted"/>
<dbReference type="PROSITE" id="PS50088">
    <property type="entry name" value="ANK_REPEAT"/>
    <property type="match status" value="4"/>
</dbReference>
<keyword evidence="7" id="KW-1185">Reference proteome</keyword>
<dbReference type="RefSeq" id="XP_022838926.1">
    <property type="nucleotide sequence ID" value="XM_022984171.1"/>
</dbReference>
<dbReference type="OrthoDB" id="497922at2759"/>
<sequence length="455" mass="48338">MDALRRWTTGYDDVGESRRADGSGSRAQEPGIDLTTLKDGLASSMRSVADRGMALFGVEHGGDDGQKGNAAHMKPPTPEWDKEATGGRPAERASYERRGGGGPTEPRDFGDVGSGGKGMASYSWDNPPPKPGRANESDEDEDAVKEKTMEDLFGMDKEPSKKLLKKKAARAKEPGALHAAVYAGDTVDARELLELGANVNEAKSEEDSKTPLLVAASKGNADMVRLLLKNGADLDAKDDCDNNALHIACSKGHADVANRLIKAGCDVASIAGNGATALHLAARKGHDDVIDLLLEHGMDIESVDGKGATALHAACSGGYEHVVLLLIKHRANVHAVDGKGKTPRQIATKKGHDDCAKIIKKAIKEEEANAAATKRLAEERAQRAKLKEEAETKAALEAHRLHEIEVQHPEAPANDVVEGSPAVCEETATEVEEFAESTGEPIPETVPEPEMAEET</sequence>
<organism evidence="6 7">
    <name type="scientific">Ostreococcus tauri</name>
    <name type="common">Marine green alga</name>
    <dbReference type="NCBI Taxonomy" id="70448"/>
    <lineage>
        <taxon>Eukaryota</taxon>
        <taxon>Viridiplantae</taxon>
        <taxon>Chlorophyta</taxon>
        <taxon>Mamiellophyceae</taxon>
        <taxon>Mamiellales</taxon>
        <taxon>Bathycoccaceae</taxon>
        <taxon>Ostreococcus</taxon>
    </lineage>
</organism>
<feature type="region of interest" description="Disordered" evidence="5">
    <location>
        <begin position="56"/>
        <end position="144"/>
    </location>
</feature>
<dbReference type="GeneID" id="9834507"/>
<dbReference type="PRINTS" id="PR01415">
    <property type="entry name" value="ANKYRIN"/>
</dbReference>
<evidence type="ECO:0000256" key="3">
    <source>
        <dbReference type="PROSITE-ProRule" id="PRU00023"/>
    </source>
</evidence>
<dbReference type="Pfam" id="PF00023">
    <property type="entry name" value="Ank"/>
    <property type="match status" value="1"/>
</dbReference>
<feature type="repeat" description="ANK" evidence="3">
    <location>
        <begin position="306"/>
        <end position="338"/>
    </location>
</feature>
<gene>
    <name evidence="6" type="ORF">OT_ostta05g00720</name>
</gene>
<dbReference type="Gene3D" id="1.25.40.20">
    <property type="entry name" value="Ankyrin repeat-containing domain"/>
    <property type="match status" value="2"/>
</dbReference>
<dbReference type="AlphaFoldDB" id="A0A090M599"/>
<protein>
    <submittedName>
        <fullName evidence="6">Ankyrin repeat</fullName>
    </submittedName>
</protein>
<accession>A0A090M599</accession>
<feature type="repeat" description="ANK" evidence="3">
    <location>
        <begin position="273"/>
        <end position="305"/>
    </location>
</feature>
<evidence type="ECO:0000256" key="5">
    <source>
        <dbReference type="SAM" id="MobiDB-lite"/>
    </source>
</evidence>
<keyword evidence="1" id="KW-0677">Repeat</keyword>
<comment type="caution">
    <text evidence="6">The sequence shown here is derived from an EMBL/GenBank/DDBJ whole genome shotgun (WGS) entry which is preliminary data.</text>
</comment>
<dbReference type="Pfam" id="PF12796">
    <property type="entry name" value="Ank_2"/>
    <property type="match status" value="1"/>
</dbReference>
<dbReference type="SMART" id="SM00248">
    <property type="entry name" value="ANK"/>
    <property type="match status" value="6"/>
</dbReference>
<keyword evidence="2 3" id="KW-0040">ANK repeat</keyword>
<feature type="region of interest" description="Disordered" evidence="5">
    <location>
        <begin position="432"/>
        <end position="455"/>
    </location>
</feature>
<evidence type="ECO:0000256" key="2">
    <source>
        <dbReference type="ARBA" id="ARBA00023043"/>
    </source>
</evidence>
<dbReference type="InParanoid" id="A0A090M599"/>
<dbReference type="PANTHER" id="PTHR24171">
    <property type="entry name" value="ANKYRIN REPEAT DOMAIN-CONTAINING PROTEIN 39-RELATED"/>
    <property type="match status" value="1"/>
</dbReference>
<dbReference type="KEGG" id="ota:OT_ostta05g00720"/>
<evidence type="ECO:0000313" key="7">
    <source>
        <dbReference type="Proteomes" id="UP000009170"/>
    </source>
</evidence>
<dbReference type="PROSITE" id="PS50297">
    <property type="entry name" value="ANK_REP_REGION"/>
    <property type="match status" value="4"/>
</dbReference>
<feature type="repeat" description="ANK" evidence="3">
    <location>
        <begin position="207"/>
        <end position="239"/>
    </location>
</feature>
<feature type="compositionally biased region" description="Basic and acidic residues" evidence="5">
    <location>
        <begin position="79"/>
        <end position="110"/>
    </location>
</feature>